<dbReference type="PROSITE" id="PS50110">
    <property type="entry name" value="RESPONSE_REGULATORY"/>
    <property type="match status" value="1"/>
</dbReference>
<accession>A0A7Y7M3W4</accession>
<dbReference type="EMBL" id="JABXXP010000017">
    <property type="protein sequence ID" value="NVN10105.1"/>
    <property type="molecule type" value="Genomic_DNA"/>
</dbReference>
<dbReference type="Gene3D" id="3.40.50.2300">
    <property type="match status" value="1"/>
</dbReference>
<organism evidence="4 5">
    <name type="scientific">Nguyenibacter vanlangensis</name>
    <dbReference type="NCBI Taxonomy" id="1216886"/>
    <lineage>
        <taxon>Bacteria</taxon>
        <taxon>Pseudomonadati</taxon>
        <taxon>Pseudomonadota</taxon>
        <taxon>Alphaproteobacteria</taxon>
        <taxon>Acetobacterales</taxon>
        <taxon>Acetobacteraceae</taxon>
        <taxon>Nguyenibacter</taxon>
    </lineage>
</organism>
<dbReference type="InterPro" id="IPR050595">
    <property type="entry name" value="Bact_response_regulator"/>
</dbReference>
<dbReference type="SUPFAM" id="SSF52172">
    <property type="entry name" value="CheY-like"/>
    <property type="match status" value="1"/>
</dbReference>
<proteinExistence type="predicted"/>
<dbReference type="PANTHER" id="PTHR44591:SF25">
    <property type="entry name" value="CHEMOTAXIS TWO-COMPONENT RESPONSE REGULATOR"/>
    <property type="match status" value="1"/>
</dbReference>
<dbReference type="AlphaFoldDB" id="A0A7Y7M3W4"/>
<dbReference type="PANTHER" id="PTHR44591">
    <property type="entry name" value="STRESS RESPONSE REGULATOR PROTEIN 1"/>
    <property type="match status" value="1"/>
</dbReference>
<dbReference type="GO" id="GO:0000160">
    <property type="term" value="P:phosphorelay signal transduction system"/>
    <property type="evidence" value="ECO:0007669"/>
    <property type="project" value="InterPro"/>
</dbReference>
<dbReference type="InterPro" id="IPR011006">
    <property type="entry name" value="CheY-like_superfamily"/>
</dbReference>
<feature type="domain" description="Response regulatory" evidence="3">
    <location>
        <begin position="6"/>
        <end position="120"/>
    </location>
</feature>
<gene>
    <name evidence="4" type="ORF">HUK84_02905</name>
</gene>
<dbReference type="RefSeq" id="WP_176638890.1">
    <property type="nucleotide sequence ID" value="NZ_JABXXP010000017.1"/>
</dbReference>
<name>A0A7Y7M3W4_9PROT</name>
<evidence type="ECO:0000259" key="3">
    <source>
        <dbReference type="PROSITE" id="PS50110"/>
    </source>
</evidence>
<evidence type="ECO:0000256" key="1">
    <source>
        <dbReference type="ARBA" id="ARBA00022553"/>
    </source>
</evidence>
<dbReference type="Pfam" id="PF00072">
    <property type="entry name" value="Response_reg"/>
    <property type="match status" value="1"/>
</dbReference>
<dbReference type="InterPro" id="IPR001789">
    <property type="entry name" value="Sig_transdc_resp-reg_receiver"/>
</dbReference>
<feature type="modified residue" description="4-aspartylphosphate" evidence="2">
    <location>
        <position position="55"/>
    </location>
</feature>
<comment type="caution">
    <text evidence="4">The sequence shown here is derived from an EMBL/GenBank/DDBJ whole genome shotgun (WGS) entry which is preliminary data.</text>
</comment>
<protein>
    <submittedName>
        <fullName evidence="4">Response regulator</fullName>
    </submittedName>
</protein>
<dbReference type="SMART" id="SM00448">
    <property type="entry name" value="REC"/>
    <property type="match status" value="1"/>
</dbReference>
<evidence type="ECO:0000313" key="5">
    <source>
        <dbReference type="Proteomes" id="UP000534870"/>
    </source>
</evidence>
<sequence length="122" mass="13336">MLSNGVICVVDDDEDVRESIGAFFRSAGIPTEKFDGAEALLAWPGLASMRCLITDLHMPGMNGLDLQRELKRRGRVVPVILMSAYPTHDSREQAKALGVSFFATKPADPEVLLEQVEALHGK</sequence>
<reference evidence="4 5" key="1">
    <citation type="submission" date="2020-06" db="EMBL/GenBank/DDBJ databases">
        <title>Description of novel acetic acid bacteria.</title>
        <authorList>
            <person name="Sombolestani A."/>
        </authorList>
    </citation>
    <scope>NUCLEOTIDE SEQUENCE [LARGE SCALE GENOMIC DNA]</scope>
    <source>
        <strain evidence="4 5">LMG 31431</strain>
    </source>
</reference>
<keyword evidence="1 2" id="KW-0597">Phosphoprotein</keyword>
<evidence type="ECO:0000256" key="2">
    <source>
        <dbReference type="PROSITE-ProRule" id="PRU00169"/>
    </source>
</evidence>
<evidence type="ECO:0000313" key="4">
    <source>
        <dbReference type="EMBL" id="NVN10105.1"/>
    </source>
</evidence>
<dbReference type="Proteomes" id="UP000534870">
    <property type="component" value="Unassembled WGS sequence"/>
</dbReference>